<evidence type="ECO:0000313" key="5">
    <source>
        <dbReference type="EMBL" id="RIW12411.1"/>
    </source>
</evidence>
<accession>A0A418PLV5</accession>
<organism evidence="5 6">
    <name type="scientific">Algoriphagus lacus</name>
    <dbReference type="NCBI Taxonomy" id="2056311"/>
    <lineage>
        <taxon>Bacteria</taxon>
        <taxon>Pseudomonadati</taxon>
        <taxon>Bacteroidota</taxon>
        <taxon>Cytophagia</taxon>
        <taxon>Cytophagales</taxon>
        <taxon>Cyclobacteriaceae</taxon>
        <taxon>Algoriphagus</taxon>
    </lineage>
</organism>
<evidence type="ECO:0000313" key="6">
    <source>
        <dbReference type="Proteomes" id="UP000283522"/>
    </source>
</evidence>
<proteinExistence type="predicted"/>
<dbReference type="AlphaFoldDB" id="A0A418PLV5"/>
<feature type="domain" description="Bacterial surface antigen (D15)" evidence="4">
    <location>
        <begin position="217"/>
        <end position="422"/>
    </location>
</feature>
<evidence type="ECO:0000256" key="2">
    <source>
        <dbReference type="ARBA" id="ARBA00023136"/>
    </source>
</evidence>
<protein>
    <recommendedName>
        <fullName evidence="4">Bacterial surface antigen (D15) domain-containing protein</fullName>
    </recommendedName>
</protein>
<reference evidence="5 6" key="1">
    <citation type="submission" date="2018-09" db="EMBL/GenBank/DDBJ databases">
        <authorList>
            <person name="Wang X."/>
            <person name="Du Z."/>
        </authorList>
    </citation>
    <scope>NUCLEOTIDE SEQUENCE [LARGE SCALE GENOMIC DNA]</scope>
    <source>
        <strain evidence="5 6">N3</strain>
    </source>
</reference>
<keyword evidence="3" id="KW-0732">Signal</keyword>
<dbReference type="EMBL" id="QXML01000014">
    <property type="protein sequence ID" value="RIW12411.1"/>
    <property type="molecule type" value="Genomic_DNA"/>
</dbReference>
<feature type="chain" id="PRO_5018997237" description="Bacterial surface antigen (D15) domain-containing protein" evidence="3">
    <location>
        <begin position="20"/>
        <end position="422"/>
    </location>
</feature>
<comment type="subcellular location">
    <subcellularLocation>
        <location evidence="1">Membrane</location>
    </subcellularLocation>
</comment>
<keyword evidence="2" id="KW-0472">Membrane</keyword>
<comment type="caution">
    <text evidence="5">The sequence shown here is derived from an EMBL/GenBank/DDBJ whole genome shotgun (WGS) entry which is preliminary data.</text>
</comment>
<evidence type="ECO:0000256" key="1">
    <source>
        <dbReference type="ARBA" id="ARBA00004370"/>
    </source>
</evidence>
<evidence type="ECO:0000259" key="4">
    <source>
        <dbReference type="Pfam" id="PF01103"/>
    </source>
</evidence>
<evidence type="ECO:0000256" key="3">
    <source>
        <dbReference type="SAM" id="SignalP"/>
    </source>
</evidence>
<dbReference type="InterPro" id="IPR000184">
    <property type="entry name" value="Bac_surfAg_D15"/>
</dbReference>
<sequence>MRIYLLAFLLLINSSLLRAQEAPASDTVCMQKDLPQLIREARNKPPKVKEEGSGSLLLVPIIGSNPATGFMFGVGGQYAFKMKGSEQFSLISGSLQATTKNQYLFLLKNNVYSKNERFFYTGDWRFLIFSQPTYGLGTNSPEGGALDYQFTLAGQETTIDSLAQPMEFNFLRIHQTVGYKIKDKMYLGVGYNYDAYFKINDQRLSLEPGDTLLTSHYTYNKRYGFDTEKYYSSAILASFMIDKRDHMIQPYTGYFLSLGYRGAYRFTGNENNTEMIMLEWRSYHGVSKKNPSHLIAFWAMGTFTPEGGFPYMALPATAYDQRGRSARGYTQGRFRGKDYVYTEAEYRFPISPCSGVLGGVLFVNATTANNLTQDLGLFESIKPGYGLGLRVMVDKSSRTNLTLDYGFGERSSGFYLAVSETF</sequence>
<dbReference type="OrthoDB" id="9771071at2"/>
<dbReference type="GO" id="GO:0019867">
    <property type="term" value="C:outer membrane"/>
    <property type="evidence" value="ECO:0007669"/>
    <property type="project" value="InterPro"/>
</dbReference>
<dbReference type="Pfam" id="PF01103">
    <property type="entry name" value="Omp85"/>
    <property type="match status" value="1"/>
</dbReference>
<dbReference type="Gene3D" id="2.40.160.50">
    <property type="entry name" value="membrane protein fhac: a member of the omp85/tpsb transporter family"/>
    <property type="match status" value="1"/>
</dbReference>
<keyword evidence="6" id="KW-1185">Reference proteome</keyword>
<feature type="signal peptide" evidence="3">
    <location>
        <begin position="1"/>
        <end position="19"/>
    </location>
</feature>
<name>A0A418PLV5_9BACT</name>
<gene>
    <name evidence="5" type="ORF">D0X99_19275</name>
</gene>
<dbReference type="RefSeq" id="WP_119479502.1">
    <property type="nucleotide sequence ID" value="NZ_QXML01000014.1"/>
</dbReference>
<dbReference type="Proteomes" id="UP000283522">
    <property type="component" value="Unassembled WGS sequence"/>
</dbReference>